<comment type="caution">
    <text evidence="1">The sequence shown here is derived from an EMBL/GenBank/DDBJ whole genome shotgun (WGS) entry which is preliminary data.</text>
</comment>
<sequence length="191" mass="20499">MRAADGKSMGKCDQVAVVPITLAGGLAEDVECLVIPISYDIILGNSWLAAHFAEIHVAQHMLRLQFDGAERTIYSNAAASARTPVVQTTRQQTHSIVSTAVVSVAKFAKELKERNEIESIGWISPAKSEDAVSSVDMATAAVSTHDDAVQRLLAKYADVMAKPTVGQPVPNGPEMEIVLKEGTAPIMKRPY</sequence>
<organism evidence="1 2">
    <name type="scientific">Coemansia furcata</name>
    <dbReference type="NCBI Taxonomy" id="417177"/>
    <lineage>
        <taxon>Eukaryota</taxon>
        <taxon>Fungi</taxon>
        <taxon>Fungi incertae sedis</taxon>
        <taxon>Zoopagomycota</taxon>
        <taxon>Kickxellomycotina</taxon>
        <taxon>Kickxellomycetes</taxon>
        <taxon>Kickxellales</taxon>
        <taxon>Kickxellaceae</taxon>
        <taxon>Coemansia</taxon>
    </lineage>
</organism>
<gene>
    <name evidence="1" type="ORF">H4S07_007169</name>
</gene>
<accession>A0ACC1KQU7</accession>
<protein>
    <submittedName>
        <fullName evidence="1">Uncharacterized protein</fullName>
    </submittedName>
</protein>
<proteinExistence type="predicted"/>
<evidence type="ECO:0000313" key="2">
    <source>
        <dbReference type="Proteomes" id="UP001140096"/>
    </source>
</evidence>
<evidence type="ECO:0000313" key="1">
    <source>
        <dbReference type="EMBL" id="KAJ2793046.1"/>
    </source>
</evidence>
<dbReference type="EMBL" id="JANBUP010004862">
    <property type="protein sequence ID" value="KAJ2793046.1"/>
    <property type="molecule type" value="Genomic_DNA"/>
</dbReference>
<keyword evidence="2" id="KW-1185">Reference proteome</keyword>
<name>A0ACC1KQU7_9FUNG</name>
<dbReference type="Proteomes" id="UP001140096">
    <property type="component" value="Unassembled WGS sequence"/>
</dbReference>
<feature type="non-terminal residue" evidence="1">
    <location>
        <position position="191"/>
    </location>
</feature>
<reference evidence="1" key="1">
    <citation type="submission" date="2022-07" db="EMBL/GenBank/DDBJ databases">
        <title>Phylogenomic reconstructions and comparative analyses of Kickxellomycotina fungi.</title>
        <authorList>
            <person name="Reynolds N.K."/>
            <person name="Stajich J.E."/>
            <person name="Barry K."/>
            <person name="Grigoriev I.V."/>
            <person name="Crous P."/>
            <person name="Smith M.E."/>
        </authorList>
    </citation>
    <scope>NUCLEOTIDE SEQUENCE</scope>
    <source>
        <strain evidence="1">CBS 102833</strain>
    </source>
</reference>